<sequence length="663" mass="73643">MARPLCCFLALLAATAVQSGYHAPSDLKHQIHHANWEQSHGKPPDTSSQARMQRRFEMTSPLLTPWGAMSDQGPTFEPVLSGMSACSMVLMRHRFVDSHSAPFVTQYLPPPNCPFQRVVINFTASVDGYQYDRTGILYLGDTEVWRTSTVESNGPPGVTWTHWEDQASYFSLWKRPQIFIFELCNSLKRNFNGAIDVTLTATFFKVEVLSITAPPADSIFPISSRRSLLHQGSAFRYPEQEASSNIAIPRNTKRAVLTIAATAQTDEEFWWSNVPESCKSSFDGGKTQLPALSSFREVRVRIDGEIAGAAWPFPVVFAGGAAPPLHRSVVGIQTFSLREAEIDLSPWLAVLGDGTEHKISLEVVGIDDRHPGGPRFVTVPDHWILSGKVFVWEGQPYEDQSITRGSPPRVSVSDLDYKASDCARSKTLDLMLEQAVSRQITVEAEILMPGGTLATYAWKQKFNMSGKSAFFSKTHSQMVQNLYNTKDAATVDGEEIYGLRQDYPIFMNFTYIPPVGNVTLGIDADLHQKLDRTVTGLTVFTNGFEPFEMLSRLDGIWRGTTTQVDHGGHVRYYQYNNGKSSFGSGEVFGDYSLALHDGEFLGDRPATGPAIWGRSVKVANDTIIQDRLYIHLHEEPWPLNKIVGVSYGDGDGDKQAIRPAYIA</sequence>
<feature type="domain" description="Peptide N-acetyl-beta-D-glucosaminyl asparaginase amidase A N-terminal" evidence="2">
    <location>
        <begin position="82"/>
        <end position="399"/>
    </location>
</feature>
<evidence type="ECO:0000256" key="1">
    <source>
        <dbReference type="SAM" id="SignalP"/>
    </source>
</evidence>
<dbReference type="STRING" id="1283841.A0A084QR06"/>
<reference evidence="3 4" key="1">
    <citation type="journal article" date="2014" name="BMC Genomics">
        <title>Comparative genome sequencing reveals chemotype-specific gene clusters in the toxigenic black mold Stachybotrys.</title>
        <authorList>
            <person name="Semeiks J."/>
            <person name="Borek D."/>
            <person name="Otwinowski Z."/>
            <person name="Grishin N.V."/>
        </authorList>
    </citation>
    <scope>NUCLEOTIDE SEQUENCE [LARGE SCALE GENOMIC DNA]</scope>
    <source>
        <strain evidence="3 4">IBT 40285</strain>
    </source>
</reference>
<dbReference type="InterPro" id="IPR056948">
    <property type="entry name" value="PNGaseA_N"/>
</dbReference>
<dbReference type="InParanoid" id="A0A084QR06"/>
<dbReference type="InterPro" id="IPR021102">
    <property type="entry name" value="PNGase_A"/>
</dbReference>
<accession>A0A084QR06</accession>
<protein>
    <recommendedName>
        <fullName evidence="2">Peptide N-acetyl-beta-D-glucosaminyl asparaginase amidase A N-terminal domain-containing protein</fullName>
    </recommendedName>
</protein>
<dbReference type="OrthoDB" id="1612078at2759"/>
<feature type="chain" id="PRO_5001779653" description="Peptide N-acetyl-beta-D-glucosaminyl asparaginase amidase A N-terminal domain-containing protein" evidence="1">
    <location>
        <begin position="20"/>
        <end position="663"/>
    </location>
</feature>
<feature type="signal peptide" evidence="1">
    <location>
        <begin position="1"/>
        <end position="19"/>
    </location>
</feature>
<dbReference type="OMA" id="KFNRVVM"/>
<dbReference type="Proteomes" id="UP000028524">
    <property type="component" value="Unassembled WGS sequence"/>
</dbReference>
<keyword evidence="4" id="KW-1185">Reference proteome</keyword>
<evidence type="ECO:0000313" key="3">
    <source>
        <dbReference type="EMBL" id="KFA66391.1"/>
    </source>
</evidence>
<gene>
    <name evidence="3" type="ORF">S40285_01309</name>
</gene>
<dbReference type="Pfam" id="PF12222">
    <property type="entry name" value="PNGaseA"/>
    <property type="match status" value="1"/>
</dbReference>
<dbReference type="AlphaFoldDB" id="A0A084QR06"/>
<proteinExistence type="predicted"/>
<name>A0A084QR06_STAC4</name>
<keyword evidence="1" id="KW-0732">Signal</keyword>
<dbReference type="HOGENOM" id="CLU_011027_0_1_1"/>
<dbReference type="PANTHER" id="PTHR31104">
    <property type="entry name" value="PEPTIDE-N4-(N-ACETYL-BETA-GLUCOSAMINYL)ASPARAGINE AMIDASE A PROTEIN"/>
    <property type="match status" value="1"/>
</dbReference>
<evidence type="ECO:0000313" key="4">
    <source>
        <dbReference type="Proteomes" id="UP000028524"/>
    </source>
</evidence>
<dbReference type="EMBL" id="KL660461">
    <property type="protein sequence ID" value="KFA66391.1"/>
    <property type="molecule type" value="Genomic_DNA"/>
</dbReference>
<evidence type="ECO:0000259" key="2">
    <source>
        <dbReference type="Pfam" id="PF12222"/>
    </source>
</evidence>
<organism evidence="3 4">
    <name type="scientific">Stachybotrys chlorohalonatus (strain IBT 40285)</name>
    <dbReference type="NCBI Taxonomy" id="1283841"/>
    <lineage>
        <taxon>Eukaryota</taxon>
        <taxon>Fungi</taxon>
        <taxon>Dikarya</taxon>
        <taxon>Ascomycota</taxon>
        <taxon>Pezizomycotina</taxon>
        <taxon>Sordariomycetes</taxon>
        <taxon>Hypocreomycetidae</taxon>
        <taxon>Hypocreales</taxon>
        <taxon>Stachybotryaceae</taxon>
        <taxon>Stachybotrys</taxon>
    </lineage>
</organism>